<evidence type="ECO:0000256" key="5">
    <source>
        <dbReference type="ARBA" id="ARBA00022679"/>
    </source>
</evidence>
<dbReference type="InterPro" id="IPR005467">
    <property type="entry name" value="His_kinase_dom"/>
</dbReference>
<keyword evidence="10" id="KW-0472">Membrane</keyword>
<dbReference type="GO" id="GO:0005886">
    <property type="term" value="C:plasma membrane"/>
    <property type="evidence" value="ECO:0007669"/>
    <property type="project" value="UniProtKB-SubCell"/>
</dbReference>
<dbReference type="SUPFAM" id="SSF55874">
    <property type="entry name" value="ATPase domain of HSP90 chaperone/DNA topoisomerase II/histidine kinase"/>
    <property type="match status" value="1"/>
</dbReference>
<feature type="domain" description="Histidine kinase" evidence="11">
    <location>
        <begin position="59"/>
        <end position="273"/>
    </location>
</feature>
<sequence>MSELMTPLARKVRTATAAGLAALPPSLLASLLAVAWLRSRAAVDRLRRAAEEQRRFVADAAHELRSPIAALRTNLEVSLAHPEQTDWPVTTAQALTSVRRLQELAEDLLVLARPDDPDRHSELVDAGALARDLVADFRTTHPHRPAYALDVRDTARVLGNRSDLGRLLRNLLDNATRHAATRVELTVDVDRAAVEQEAEWVVLTVHNDGSDIPAEDRERIFERFTRLAESRSRDAGGSGLGLALARETAVRHGGSLSLTRSGPTFVLRLPVAAP</sequence>
<proteinExistence type="predicted"/>
<keyword evidence="13" id="KW-1185">Reference proteome</keyword>
<evidence type="ECO:0000256" key="1">
    <source>
        <dbReference type="ARBA" id="ARBA00000085"/>
    </source>
</evidence>
<comment type="subcellular location">
    <subcellularLocation>
        <location evidence="2">Cell membrane</location>
    </subcellularLocation>
</comment>
<accession>A0A931B504</accession>
<dbReference type="InterPro" id="IPR003661">
    <property type="entry name" value="HisK_dim/P_dom"/>
</dbReference>
<keyword evidence="6" id="KW-0812">Transmembrane</keyword>
<dbReference type="InterPro" id="IPR036890">
    <property type="entry name" value="HATPase_C_sf"/>
</dbReference>
<dbReference type="CDD" id="cd00082">
    <property type="entry name" value="HisKA"/>
    <property type="match status" value="1"/>
</dbReference>
<name>A0A931B504_9ACTN</name>
<dbReference type="SMART" id="SM00387">
    <property type="entry name" value="HATPase_c"/>
    <property type="match status" value="1"/>
</dbReference>
<keyword evidence="7" id="KW-0418">Kinase</keyword>
<dbReference type="InterPro" id="IPR036097">
    <property type="entry name" value="HisK_dim/P_sf"/>
</dbReference>
<dbReference type="EC" id="2.7.13.3" evidence="3"/>
<dbReference type="InterPro" id="IPR050428">
    <property type="entry name" value="TCS_sensor_his_kinase"/>
</dbReference>
<evidence type="ECO:0000256" key="2">
    <source>
        <dbReference type="ARBA" id="ARBA00004236"/>
    </source>
</evidence>
<keyword evidence="9" id="KW-0902">Two-component regulatory system</keyword>
<dbReference type="GO" id="GO:0000155">
    <property type="term" value="F:phosphorelay sensor kinase activity"/>
    <property type="evidence" value="ECO:0007669"/>
    <property type="project" value="InterPro"/>
</dbReference>
<evidence type="ECO:0000256" key="9">
    <source>
        <dbReference type="ARBA" id="ARBA00023012"/>
    </source>
</evidence>
<dbReference type="AlphaFoldDB" id="A0A931B504"/>
<comment type="caution">
    <text evidence="12">The sequence shown here is derived from an EMBL/GenBank/DDBJ whole genome shotgun (WGS) entry which is preliminary data.</text>
</comment>
<evidence type="ECO:0000256" key="4">
    <source>
        <dbReference type="ARBA" id="ARBA00022553"/>
    </source>
</evidence>
<gene>
    <name evidence="12" type="ORF">I2501_08125</name>
</gene>
<evidence type="ECO:0000256" key="3">
    <source>
        <dbReference type="ARBA" id="ARBA00012438"/>
    </source>
</evidence>
<evidence type="ECO:0000256" key="8">
    <source>
        <dbReference type="ARBA" id="ARBA00022989"/>
    </source>
</evidence>
<dbReference type="PROSITE" id="PS50109">
    <property type="entry name" value="HIS_KIN"/>
    <property type="match status" value="1"/>
</dbReference>
<dbReference type="CDD" id="cd00075">
    <property type="entry name" value="HATPase"/>
    <property type="match status" value="1"/>
</dbReference>
<dbReference type="Proteomes" id="UP000657385">
    <property type="component" value="Unassembled WGS sequence"/>
</dbReference>
<dbReference type="PRINTS" id="PR00344">
    <property type="entry name" value="BCTRLSENSOR"/>
</dbReference>
<evidence type="ECO:0000313" key="13">
    <source>
        <dbReference type="Proteomes" id="UP000657385"/>
    </source>
</evidence>
<keyword evidence="8" id="KW-1133">Transmembrane helix</keyword>
<dbReference type="SUPFAM" id="SSF47384">
    <property type="entry name" value="Homodimeric domain of signal transducing histidine kinase"/>
    <property type="match status" value="1"/>
</dbReference>
<dbReference type="InterPro" id="IPR004358">
    <property type="entry name" value="Sig_transdc_His_kin-like_C"/>
</dbReference>
<dbReference type="Gene3D" id="3.30.565.10">
    <property type="entry name" value="Histidine kinase-like ATPase, C-terminal domain"/>
    <property type="match status" value="1"/>
</dbReference>
<protein>
    <recommendedName>
        <fullName evidence="3">histidine kinase</fullName>
        <ecNumber evidence="3">2.7.13.3</ecNumber>
    </recommendedName>
</protein>
<dbReference type="InterPro" id="IPR003594">
    <property type="entry name" value="HATPase_dom"/>
</dbReference>
<dbReference type="PANTHER" id="PTHR45436:SF5">
    <property type="entry name" value="SENSOR HISTIDINE KINASE TRCS"/>
    <property type="match status" value="1"/>
</dbReference>
<dbReference type="SMART" id="SM00388">
    <property type="entry name" value="HisKA"/>
    <property type="match status" value="1"/>
</dbReference>
<keyword evidence="5" id="KW-0808">Transferase</keyword>
<evidence type="ECO:0000256" key="7">
    <source>
        <dbReference type="ARBA" id="ARBA00022777"/>
    </source>
</evidence>
<dbReference type="RefSeq" id="WP_196193183.1">
    <property type="nucleotide sequence ID" value="NZ_JADPRT010000003.1"/>
</dbReference>
<organism evidence="12 13">
    <name type="scientific">Streptacidiphilus fuscans</name>
    <dbReference type="NCBI Taxonomy" id="2789292"/>
    <lineage>
        <taxon>Bacteria</taxon>
        <taxon>Bacillati</taxon>
        <taxon>Actinomycetota</taxon>
        <taxon>Actinomycetes</taxon>
        <taxon>Kitasatosporales</taxon>
        <taxon>Streptomycetaceae</taxon>
        <taxon>Streptacidiphilus</taxon>
    </lineage>
</organism>
<dbReference type="Pfam" id="PF00512">
    <property type="entry name" value="HisKA"/>
    <property type="match status" value="1"/>
</dbReference>
<dbReference type="EMBL" id="JADPRT010000003">
    <property type="protein sequence ID" value="MBF9068003.1"/>
    <property type="molecule type" value="Genomic_DNA"/>
</dbReference>
<evidence type="ECO:0000259" key="11">
    <source>
        <dbReference type="PROSITE" id="PS50109"/>
    </source>
</evidence>
<evidence type="ECO:0000313" key="12">
    <source>
        <dbReference type="EMBL" id="MBF9068003.1"/>
    </source>
</evidence>
<evidence type="ECO:0000256" key="6">
    <source>
        <dbReference type="ARBA" id="ARBA00022692"/>
    </source>
</evidence>
<keyword evidence="4" id="KW-0597">Phosphoprotein</keyword>
<evidence type="ECO:0000256" key="10">
    <source>
        <dbReference type="ARBA" id="ARBA00023136"/>
    </source>
</evidence>
<dbReference type="Pfam" id="PF02518">
    <property type="entry name" value="HATPase_c"/>
    <property type="match status" value="1"/>
</dbReference>
<reference evidence="12" key="1">
    <citation type="submission" date="2020-11" db="EMBL/GenBank/DDBJ databases">
        <title>Isolation and identification of active actinomycetes.</title>
        <authorList>
            <person name="Yu B."/>
        </authorList>
    </citation>
    <scope>NUCLEOTIDE SEQUENCE</scope>
    <source>
        <strain evidence="12">NEAU-YB345</strain>
    </source>
</reference>
<comment type="catalytic activity">
    <reaction evidence="1">
        <text>ATP + protein L-histidine = ADP + protein N-phospho-L-histidine.</text>
        <dbReference type="EC" id="2.7.13.3"/>
    </reaction>
</comment>
<dbReference type="PANTHER" id="PTHR45436">
    <property type="entry name" value="SENSOR HISTIDINE KINASE YKOH"/>
    <property type="match status" value="1"/>
</dbReference>
<dbReference type="Gene3D" id="1.10.287.130">
    <property type="match status" value="1"/>
</dbReference>